<dbReference type="InterPro" id="IPR026992">
    <property type="entry name" value="DIOX_N"/>
</dbReference>
<dbReference type="Proteomes" id="UP000596661">
    <property type="component" value="Chromosome 2"/>
</dbReference>
<keyword evidence="2 3" id="KW-0408">Iron</keyword>
<evidence type="ECO:0000256" key="2">
    <source>
        <dbReference type="ARBA" id="ARBA00023004"/>
    </source>
</evidence>
<dbReference type="OMA" id="KPFHEKM"/>
<dbReference type="InterPro" id="IPR044861">
    <property type="entry name" value="IPNS-like_FE2OG_OXY"/>
</dbReference>
<evidence type="ECO:0000256" key="3">
    <source>
        <dbReference type="RuleBase" id="RU003682"/>
    </source>
</evidence>
<dbReference type="InterPro" id="IPR050231">
    <property type="entry name" value="Iron_ascorbate_oxido_reductase"/>
</dbReference>
<dbReference type="GO" id="GO:0046872">
    <property type="term" value="F:metal ion binding"/>
    <property type="evidence" value="ECO:0007669"/>
    <property type="project" value="UniProtKB-KW"/>
</dbReference>
<keyword evidence="1 3" id="KW-0479">Metal-binding</keyword>
<dbReference type="SUPFAM" id="SSF51197">
    <property type="entry name" value="Clavaminate synthase-like"/>
    <property type="match status" value="1"/>
</dbReference>
<dbReference type="Pfam" id="PF03171">
    <property type="entry name" value="2OG-FeII_Oxy"/>
    <property type="match status" value="1"/>
</dbReference>
<dbReference type="EnsemblPlants" id="evm.model.02.2868">
    <property type="protein sequence ID" value="cds.evm.model.02.2868"/>
    <property type="gene ID" value="evm.TU.02.2868"/>
</dbReference>
<dbReference type="Pfam" id="PF14226">
    <property type="entry name" value="DIOX_N"/>
    <property type="match status" value="1"/>
</dbReference>
<keyword evidence="6" id="KW-1185">Reference proteome</keyword>
<organism evidence="5 6">
    <name type="scientific">Cannabis sativa</name>
    <name type="common">Hemp</name>
    <name type="synonym">Marijuana</name>
    <dbReference type="NCBI Taxonomy" id="3483"/>
    <lineage>
        <taxon>Eukaryota</taxon>
        <taxon>Viridiplantae</taxon>
        <taxon>Streptophyta</taxon>
        <taxon>Embryophyta</taxon>
        <taxon>Tracheophyta</taxon>
        <taxon>Spermatophyta</taxon>
        <taxon>Magnoliopsida</taxon>
        <taxon>eudicotyledons</taxon>
        <taxon>Gunneridae</taxon>
        <taxon>Pentapetalae</taxon>
        <taxon>rosids</taxon>
        <taxon>fabids</taxon>
        <taxon>Rosales</taxon>
        <taxon>Cannabaceae</taxon>
        <taxon>Cannabis</taxon>
    </lineage>
</organism>
<dbReference type="Gramene" id="evm.model.02.2868">
    <property type="protein sequence ID" value="cds.evm.model.02.2868"/>
    <property type="gene ID" value="evm.TU.02.2868"/>
</dbReference>
<feature type="domain" description="Fe2OG dioxygenase" evidence="4">
    <location>
        <begin position="240"/>
        <end position="355"/>
    </location>
</feature>
<dbReference type="InterPro" id="IPR027443">
    <property type="entry name" value="IPNS-like_sf"/>
</dbReference>
<dbReference type="EMBL" id="UZAU01000238">
    <property type="status" value="NOT_ANNOTATED_CDS"/>
    <property type="molecule type" value="Genomic_DNA"/>
</dbReference>
<reference evidence="5" key="2">
    <citation type="submission" date="2021-03" db="UniProtKB">
        <authorList>
            <consortium name="EnsemblPlants"/>
        </authorList>
    </citation>
    <scope>IDENTIFICATION</scope>
</reference>
<sequence>MQYSNTTEVERVGKIIESFLDQPLMTNIMDSDPPLYKAYKTLFDKTINELAFQNSNNNNNNKKNQLLSPSSPPSAVVVDECELPLIDLSRLSLGEAAEREECKSHIARASREWGFFQVINHGISKGLLEEVRSEQEKVFKEPFEKKSQEDKYLKFSAGSYRWGTPTATCLGQLSWSEAFHIPLHSISSPNDNANHHNNTDHFRSTVEQFAKTVSNLALKLAVILAEKVGHDPSYFKENCLPNTCYLRMNRYPPCPVPSDVFGLMPHTDSDFLTILLQYNVGGLQLVKDGKWIAVKPNPDALIINIGDLFQDFNTLISGQGIIRRYKVKKAPYTWDDVSYLTQRALRVHLDSWVNMDDATKEDLLQRGLWEQSNLEAYFAEMRKESKSRR</sequence>
<proteinExistence type="inferred from homology"/>
<evidence type="ECO:0000313" key="6">
    <source>
        <dbReference type="Proteomes" id="UP000596661"/>
    </source>
</evidence>
<name>A0A803NZ28_CANSA</name>
<dbReference type="GO" id="GO:0016491">
    <property type="term" value="F:oxidoreductase activity"/>
    <property type="evidence" value="ECO:0007669"/>
    <property type="project" value="UniProtKB-KW"/>
</dbReference>
<accession>A0A803NZ28</accession>
<keyword evidence="3" id="KW-0560">Oxidoreductase</keyword>
<protein>
    <recommendedName>
        <fullName evidence="4">Fe2OG dioxygenase domain-containing protein</fullName>
    </recommendedName>
</protein>
<evidence type="ECO:0000313" key="5">
    <source>
        <dbReference type="EnsemblPlants" id="cds.evm.model.02.2868"/>
    </source>
</evidence>
<evidence type="ECO:0000259" key="4">
    <source>
        <dbReference type="PROSITE" id="PS51471"/>
    </source>
</evidence>
<evidence type="ECO:0000256" key="1">
    <source>
        <dbReference type="ARBA" id="ARBA00022723"/>
    </source>
</evidence>
<dbReference type="InterPro" id="IPR005123">
    <property type="entry name" value="Oxoglu/Fe-dep_dioxygenase_dom"/>
</dbReference>
<dbReference type="Gene3D" id="2.60.120.330">
    <property type="entry name" value="B-lactam Antibiotic, Isopenicillin N Synthase, Chain"/>
    <property type="match status" value="1"/>
</dbReference>
<dbReference type="AlphaFoldDB" id="A0A803NZ28"/>
<comment type="similarity">
    <text evidence="3">Belongs to the iron/ascorbate-dependent oxidoreductase family.</text>
</comment>
<dbReference type="PANTHER" id="PTHR47990">
    <property type="entry name" value="2-OXOGLUTARATE (2OG) AND FE(II)-DEPENDENT OXYGENASE SUPERFAMILY PROTEIN-RELATED"/>
    <property type="match status" value="1"/>
</dbReference>
<reference evidence="5" key="1">
    <citation type="submission" date="2018-11" db="EMBL/GenBank/DDBJ databases">
        <authorList>
            <person name="Grassa J C."/>
        </authorList>
    </citation>
    <scope>NUCLEOTIDE SEQUENCE [LARGE SCALE GENOMIC DNA]</scope>
</reference>
<dbReference type="PROSITE" id="PS51471">
    <property type="entry name" value="FE2OG_OXY"/>
    <property type="match status" value="1"/>
</dbReference>